<dbReference type="OrthoDB" id="2421517at2759"/>
<protein>
    <submittedName>
        <fullName evidence="1">Uncharacterized protein</fullName>
    </submittedName>
</protein>
<keyword evidence="2" id="KW-1185">Reference proteome</keyword>
<dbReference type="EMBL" id="PQFF01000188">
    <property type="protein sequence ID" value="RHZ76217.1"/>
    <property type="molecule type" value="Genomic_DNA"/>
</dbReference>
<comment type="caution">
    <text evidence="1">The sequence shown here is derived from an EMBL/GenBank/DDBJ whole genome shotgun (WGS) entry which is preliminary data.</text>
</comment>
<evidence type="ECO:0000313" key="2">
    <source>
        <dbReference type="Proteomes" id="UP000266861"/>
    </source>
</evidence>
<reference evidence="1 2" key="1">
    <citation type="submission" date="2018-08" db="EMBL/GenBank/DDBJ databases">
        <title>Genome and evolution of the arbuscular mycorrhizal fungus Diversispora epigaea (formerly Glomus versiforme) and its bacterial endosymbionts.</title>
        <authorList>
            <person name="Sun X."/>
            <person name="Fei Z."/>
            <person name="Harrison M."/>
        </authorList>
    </citation>
    <scope>NUCLEOTIDE SEQUENCE [LARGE SCALE GENOMIC DNA]</scope>
    <source>
        <strain evidence="1 2">IT104</strain>
    </source>
</reference>
<dbReference type="AlphaFoldDB" id="A0A397IMK4"/>
<name>A0A397IMK4_9GLOM</name>
<sequence length="141" mass="17045">MLIDISTKILSIYDSLNEKKQEMKEETKNFLYKRIIIIYMKSRQKFWRKFNELIPEKGTSSLQENLKTMRLNQLRIWAQLDNIEEEFSKIFLVNELQWLLWAFNDDSKNRKKKILIPLILDHLKKGSTFSKEALAKEQIFM</sequence>
<proteinExistence type="predicted"/>
<gene>
    <name evidence="1" type="ORF">Glove_200g2</name>
</gene>
<accession>A0A397IMK4</accession>
<evidence type="ECO:0000313" key="1">
    <source>
        <dbReference type="EMBL" id="RHZ76217.1"/>
    </source>
</evidence>
<organism evidence="1 2">
    <name type="scientific">Diversispora epigaea</name>
    <dbReference type="NCBI Taxonomy" id="1348612"/>
    <lineage>
        <taxon>Eukaryota</taxon>
        <taxon>Fungi</taxon>
        <taxon>Fungi incertae sedis</taxon>
        <taxon>Mucoromycota</taxon>
        <taxon>Glomeromycotina</taxon>
        <taxon>Glomeromycetes</taxon>
        <taxon>Diversisporales</taxon>
        <taxon>Diversisporaceae</taxon>
        <taxon>Diversispora</taxon>
    </lineage>
</organism>
<dbReference type="Proteomes" id="UP000266861">
    <property type="component" value="Unassembled WGS sequence"/>
</dbReference>